<name>A0A7S0DR25_9EUKA</name>
<organism evidence="1">
    <name type="scientific">Amorphochlora amoebiformis</name>
    <dbReference type="NCBI Taxonomy" id="1561963"/>
    <lineage>
        <taxon>Eukaryota</taxon>
        <taxon>Sar</taxon>
        <taxon>Rhizaria</taxon>
        <taxon>Cercozoa</taxon>
        <taxon>Chlorarachniophyceae</taxon>
        <taxon>Amorphochlora</taxon>
    </lineage>
</organism>
<gene>
    <name evidence="1" type="ORF">LAMO00422_LOCUS21605</name>
</gene>
<protein>
    <submittedName>
        <fullName evidence="1">Uncharacterized protein</fullName>
    </submittedName>
</protein>
<proteinExistence type="predicted"/>
<accession>A0A7S0DR25</accession>
<sequence>MNAKTFALRTGHFATKPYYRILFGAKGMWQENTKTGYRRKVRRQDGTNMQYTTTDIKTAIANASKMGSVVPKGSSSLAIQGGSSVIPPKKKAKGHKIPLFQTPTYSQINGGSPPPEVKAQWLPIGNPIVIDGKAYRLGVGATKKLPKKTSIVAKALPDANKKIADMLKEEVQGVEKMRGQRGELSVTQMLQAAYRQGLFMHGSSTSPVNKLIVPALRHIMLWCSETKKGDPKRKHILNILADACLDCQQVQAREILRTFRELTNQAQTLESQILEFLNPLKEEAVNALITAKHSPLCDLDHTKARPFQQRPHLRSAYVAMCGDLMAMSDTLPSKNDRFLYQAQAEVSRKLGTEDARLIAKSLIDSISVKIFFQGLLADINNQSKTADRSISPKCLFDWAKENLDNPHSVFYEDERADDFKGQTPAKPNPDGEFNPFLSRKVLVEILMEMKMIEWDPDYKETKPNKPEQDQKTTIPAKAMTGEVAQFLQKNPGKLKQASIDVIIKSGISLKTFATYDKIMFLKLGLTAGQAIHAQRIAKTIGTPK</sequence>
<dbReference type="AlphaFoldDB" id="A0A7S0DR25"/>
<reference evidence="1" key="1">
    <citation type="submission" date="2021-01" db="EMBL/GenBank/DDBJ databases">
        <authorList>
            <person name="Corre E."/>
            <person name="Pelletier E."/>
            <person name="Niang G."/>
            <person name="Scheremetjew M."/>
            <person name="Finn R."/>
            <person name="Kale V."/>
            <person name="Holt S."/>
            <person name="Cochrane G."/>
            <person name="Meng A."/>
            <person name="Brown T."/>
            <person name="Cohen L."/>
        </authorList>
    </citation>
    <scope>NUCLEOTIDE SEQUENCE</scope>
    <source>
        <strain evidence="1">CCMP2058</strain>
    </source>
</reference>
<evidence type="ECO:0000313" key="1">
    <source>
        <dbReference type="EMBL" id="CAD8462645.1"/>
    </source>
</evidence>
<dbReference type="EMBL" id="HBEM01031707">
    <property type="protein sequence ID" value="CAD8462645.1"/>
    <property type="molecule type" value="Transcribed_RNA"/>
</dbReference>